<protein>
    <submittedName>
        <fullName evidence="2">Putative secreted protein</fullName>
    </submittedName>
</protein>
<keyword evidence="1" id="KW-0472">Membrane</keyword>
<proteinExistence type="predicted"/>
<name>A0A224XUJ5_9HEMI</name>
<sequence>MSSTCLIYARRLLFFLLHFQLMEFFGILVVTPRPGRALLLLITDRVPRLERAVVETLSTTFVTFSGDSDSFSVTFSLIRPDRTMLFIGIVLERGFLRNILI</sequence>
<organism evidence="2">
    <name type="scientific">Panstrongylus lignarius</name>
    <dbReference type="NCBI Taxonomy" id="156445"/>
    <lineage>
        <taxon>Eukaryota</taxon>
        <taxon>Metazoa</taxon>
        <taxon>Ecdysozoa</taxon>
        <taxon>Arthropoda</taxon>
        <taxon>Hexapoda</taxon>
        <taxon>Insecta</taxon>
        <taxon>Pterygota</taxon>
        <taxon>Neoptera</taxon>
        <taxon>Paraneoptera</taxon>
        <taxon>Hemiptera</taxon>
        <taxon>Heteroptera</taxon>
        <taxon>Panheteroptera</taxon>
        <taxon>Cimicomorpha</taxon>
        <taxon>Reduviidae</taxon>
        <taxon>Triatominae</taxon>
        <taxon>Panstrongylus</taxon>
    </lineage>
</organism>
<dbReference type="EMBL" id="GFTR01001592">
    <property type="protein sequence ID" value="JAW14834.1"/>
    <property type="molecule type" value="Transcribed_RNA"/>
</dbReference>
<accession>A0A224XUJ5</accession>
<feature type="transmembrane region" description="Helical" evidence="1">
    <location>
        <begin position="12"/>
        <end position="31"/>
    </location>
</feature>
<dbReference type="AlphaFoldDB" id="A0A224XUJ5"/>
<keyword evidence="1" id="KW-1133">Transmembrane helix</keyword>
<evidence type="ECO:0000313" key="2">
    <source>
        <dbReference type="EMBL" id="JAW14834.1"/>
    </source>
</evidence>
<evidence type="ECO:0000256" key="1">
    <source>
        <dbReference type="SAM" id="Phobius"/>
    </source>
</evidence>
<keyword evidence="1" id="KW-0812">Transmembrane</keyword>
<reference evidence="2" key="1">
    <citation type="journal article" date="2018" name="PLoS Negl. Trop. Dis.">
        <title>An insight into the salivary gland and fat body transcriptome of Panstrongylus lignarius (Hemiptera: Heteroptera), the main vector of Chagas disease in Peru.</title>
        <authorList>
            <person name="Nevoa J.C."/>
            <person name="Mendes M.T."/>
            <person name="da Silva M.V."/>
            <person name="Soares S.C."/>
            <person name="Oliveira C.J.F."/>
            <person name="Ribeiro J.M.C."/>
        </authorList>
    </citation>
    <scope>NUCLEOTIDE SEQUENCE</scope>
</reference>